<dbReference type="Proteomes" id="UP000799755">
    <property type="component" value="Unassembled WGS sequence"/>
</dbReference>
<accession>A0ACB6QCQ5</accession>
<protein>
    <submittedName>
        <fullName evidence="1">Uncharacterized protein</fullName>
    </submittedName>
</protein>
<gene>
    <name evidence="1" type="ORF">BDR25DRAFT_396952</name>
</gene>
<evidence type="ECO:0000313" key="2">
    <source>
        <dbReference type="Proteomes" id="UP000799755"/>
    </source>
</evidence>
<evidence type="ECO:0000313" key="1">
    <source>
        <dbReference type="EMBL" id="KAF2463897.1"/>
    </source>
</evidence>
<proteinExistence type="predicted"/>
<reference evidence="1" key="1">
    <citation type="journal article" date="2020" name="Stud. Mycol.">
        <title>101 Dothideomycetes genomes: a test case for predicting lifestyles and emergence of pathogens.</title>
        <authorList>
            <person name="Haridas S."/>
            <person name="Albert R."/>
            <person name="Binder M."/>
            <person name="Bloem J."/>
            <person name="Labutti K."/>
            <person name="Salamov A."/>
            <person name="Andreopoulos B."/>
            <person name="Baker S."/>
            <person name="Barry K."/>
            <person name="Bills G."/>
            <person name="Bluhm B."/>
            <person name="Cannon C."/>
            <person name="Castanera R."/>
            <person name="Culley D."/>
            <person name="Daum C."/>
            <person name="Ezra D."/>
            <person name="Gonzalez J."/>
            <person name="Henrissat B."/>
            <person name="Kuo A."/>
            <person name="Liang C."/>
            <person name="Lipzen A."/>
            <person name="Lutzoni F."/>
            <person name="Magnuson J."/>
            <person name="Mondo S."/>
            <person name="Nolan M."/>
            <person name="Ohm R."/>
            <person name="Pangilinan J."/>
            <person name="Park H.-J."/>
            <person name="Ramirez L."/>
            <person name="Alfaro M."/>
            <person name="Sun H."/>
            <person name="Tritt A."/>
            <person name="Yoshinaga Y."/>
            <person name="Zwiers L.-H."/>
            <person name="Turgeon B."/>
            <person name="Goodwin S."/>
            <person name="Spatafora J."/>
            <person name="Crous P."/>
            <person name="Grigoriev I."/>
        </authorList>
    </citation>
    <scope>NUCLEOTIDE SEQUENCE</scope>
    <source>
        <strain evidence="1">ATCC 200398</strain>
    </source>
</reference>
<keyword evidence="2" id="KW-1185">Reference proteome</keyword>
<dbReference type="EMBL" id="MU003544">
    <property type="protein sequence ID" value="KAF2463897.1"/>
    <property type="molecule type" value="Genomic_DNA"/>
</dbReference>
<name>A0ACB6QCQ5_9PLEO</name>
<organism evidence="1 2">
    <name type="scientific">Lindgomyces ingoldianus</name>
    <dbReference type="NCBI Taxonomy" id="673940"/>
    <lineage>
        <taxon>Eukaryota</taxon>
        <taxon>Fungi</taxon>
        <taxon>Dikarya</taxon>
        <taxon>Ascomycota</taxon>
        <taxon>Pezizomycotina</taxon>
        <taxon>Dothideomycetes</taxon>
        <taxon>Pleosporomycetidae</taxon>
        <taxon>Pleosporales</taxon>
        <taxon>Lindgomycetaceae</taxon>
        <taxon>Lindgomyces</taxon>
    </lineage>
</organism>
<comment type="caution">
    <text evidence="1">The sequence shown here is derived from an EMBL/GenBank/DDBJ whole genome shotgun (WGS) entry which is preliminary data.</text>
</comment>
<sequence>MATDSNWLHFAANPPKRKRAELVCIACHSKKIKCDIQSQRSQEINACTNCSNSGRECRIRPSKRERRRRPRRDGETQDATAPRYPSPSQITNGVDALLAADATFQEFTAPNTTSNAAAIDPNLNRTDQSPTSLHYPRAMDFRPNPSPGNLVHILQNDSPARRSQVSNGHTDSTPTQLGDVDTGFLQVYGPENQFDAENQALVAQLEHRYSSELQPDLQQIFTETYFEYCYPWCPVLDRATLSAEISRSPLLANALALAASHVQPPLLPHDGPEAYYKKARTIFYEDEEADIITSLKSLCLFYWWAPQAPSRVHRHSSWWWTSVIIRHAQQMNIHRETVLSHPHSERLDLSLRRRIWWTVFARERLTALCQSKPAIIDPDDCSMKQPTLGDFPIDPQSQRKGEIFIQWVRLCSIIGRIAKILSRLEKPSSAQFPYDLCEELIAWVYSLPPHLRLRIDSARTESFDRDVHQLHLPYLTTIIVLHLKRSGGNLPQALPPAILAASCSARILKDILARGNSRFLMAITCWHVATAFIALLQACRIDHLSKYANEDLDILTHTVKQLQKMWASANVISQGFDRLRGTDMSSVIAADNGGPQIGAGSISQLSLQHTDAGFPTTSGDMGGSSLPNGHSLPEDDDFDWMRFFPFVTKSTNGIAQSLISGREHGTATRGFPSPNNEVFHDTLLAQYQDLFDPFTEYNMNMPNSVFDP</sequence>